<comment type="similarity">
    <text evidence="2">Belongs to the SusD family.</text>
</comment>
<evidence type="ECO:0000256" key="5">
    <source>
        <dbReference type="ARBA" id="ARBA00023237"/>
    </source>
</evidence>
<dbReference type="Gene3D" id="1.25.40.390">
    <property type="match status" value="1"/>
</dbReference>
<dbReference type="Proteomes" id="UP001202248">
    <property type="component" value="Unassembled WGS sequence"/>
</dbReference>
<dbReference type="Pfam" id="PF07980">
    <property type="entry name" value="SusD_RagB"/>
    <property type="match status" value="1"/>
</dbReference>
<dbReference type="InterPro" id="IPR011990">
    <property type="entry name" value="TPR-like_helical_dom_sf"/>
</dbReference>
<dbReference type="RefSeq" id="WP_240826508.1">
    <property type="nucleotide sequence ID" value="NZ_JAKWBL010000001.1"/>
</dbReference>
<comment type="caution">
    <text evidence="7">The sequence shown here is derived from an EMBL/GenBank/DDBJ whole genome shotgun (WGS) entry which is preliminary data.</text>
</comment>
<organism evidence="7 8">
    <name type="scientific">Niabella ginsengisoli</name>
    <dbReference type="NCBI Taxonomy" id="522298"/>
    <lineage>
        <taxon>Bacteria</taxon>
        <taxon>Pseudomonadati</taxon>
        <taxon>Bacteroidota</taxon>
        <taxon>Chitinophagia</taxon>
        <taxon>Chitinophagales</taxon>
        <taxon>Chitinophagaceae</taxon>
        <taxon>Niabella</taxon>
    </lineage>
</organism>
<gene>
    <name evidence="7" type="ORF">MKP09_03800</name>
</gene>
<protein>
    <submittedName>
        <fullName evidence="7">RagB/SusD family nutrient uptake outer membrane protein</fullName>
    </submittedName>
</protein>
<reference evidence="7 8" key="1">
    <citation type="submission" date="2022-02" db="EMBL/GenBank/DDBJ databases">
        <authorList>
            <person name="Min J."/>
        </authorList>
    </citation>
    <scope>NUCLEOTIDE SEQUENCE [LARGE SCALE GENOMIC DNA]</scope>
    <source>
        <strain evidence="7 8">GR10-1</strain>
    </source>
</reference>
<evidence type="ECO:0000256" key="3">
    <source>
        <dbReference type="ARBA" id="ARBA00022729"/>
    </source>
</evidence>
<dbReference type="InterPro" id="IPR012944">
    <property type="entry name" value="SusD_RagB_dom"/>
</dbReference>
<evidence type="ECO:0000256" key="2">
    <source>
        <dbReference type="ARBA" id="ARBA00006275"/>
    </source>
</evidence>
<dbReference type="EMBL" id="JAKWBL010000001">
    <property type="protein sequence ID" value="MCH5597099.1"/>
    <property type="molecule type" value="Genomic_DNA"/>
</dbReference>
<sequence length="170" mass="19281">MIPAPGQTRPPADTVKFLENVATKKYSYEMISNSYYDGRTISVFRIEDIILYKAEIENELSGPAAALPYINEIRGRAGAPIYGSTGFPVPGSKEDMAQKILDERGFELVFEYKRRPDLIRFGKYESTTNAYLQRRGLPARAKPNMRYFPYPLLDAQLNSAMAAENKNRMP</sequence>
<keyword evidence="4" id="KW-0472">Membrane</keyword>
<keyword evidence="8" id="KW-1185">Reference proteome</keyword>
<evidence type="ECO:0000313" key="8">
    <source>
        <dbReference type="Proteomes" id="UP001202248"/>
    </source>
</evidence>
<keyword evidence="5" id="KW-0998">Cell outer membrane</keyword>
<accession>A0ABS9SFF9</accession>
<keyword evidence="3" id="KW-0732">Signal</keyword>
<comment type="subcellular location">
    <subcellularLocation>
        <location evidence="1">Cell outer membrane</location>
    </subcellularLocation>
</comment>
<proteinExistence type="inferred from homology"/>
<evidence type="ECO:0000256" key="1">
    <source>
        <dbReference type="ARBA" id="ARBA00004442"/>
    </source>
</evidence>
<evidence type="ECO:0000313" key="7">
    <source>
        <dbReference type="EMBL" id="MCH5597099.1"/>
    </source>
</evidence>
<name>A0ABS9SFF9_9BACT</name>
<evidence type="ECO:0000259" key="6">
    <source>
        <dbReference type="Pfam" id="PF07980"/>
    </source>
</evidence>
<dbReference type="SUPFAM" id="SSF48452">
    <property type="entry name" value="TPR-like"/>
    <property type="match status" value="1"/>
</dbReference>
<feature type="domain" description="RagB/SusD" evidence="6">
    <location>
        <begin position="24"/>
        <end position="134"/>
    </location>
</feature>
<evidence type="ECO:0000256" key="4">
    <source>
        <dbReference type="ARBA" id="ARBA00023136"/>
    </source>
</evidence>